<protein>
    <submittedName>
        <fullName evidence="1">Uncharacterized protein</fullName>
    </submittedName>
</protein>
<dbReference type="Gene3D" id="1.25.40.10">
    <property type="entry name" value="Tetratricopeptide repeat domain"/>
    <property type="match status" value="1"/>
</dbReference>
<reference evidence="1" key="1">
    <citation type="submission" date="2023-07" db="EMBL/GenBank/DDBJ databases">
        <authorList>
            <consortium name="CYATHOMIX"/>
        </authorList>
    </citation>
    <scope>NUCLEOTIDE SEQUENCE</scope>
    <source>
        <strain evidence="1">N/A</strain>
    </source>
</reference>
<dbReference type="EMBL" id="CATQJL010000001">
    <property type="protein sequence ID" value="CAJ0588284.1"/>
    <property type="molecule type" value="Genomic_DNA"/>
</dbReference>
<name>A0AA36DKM0_CYLNA</name>
<dbReference type="PANTHER" id="PTHR16056">
    <property type="entry name" value="REGULATOR OF MICROTUBULE DYNAMICS PROTEIN"/>
    <property type="match status" value="1"/>
</dbReference>
<dbReference type="GO" id="GO:0008017">
    <property type="term" value="F:microtubule binding"/>
    <property type="evidence" value="ECO:0007669"/>
    <property type="project" value="TreeGrafter"/>
</dbReference>
<dbReference type="PANTHER" id="PTHR16056:SF20">
    <property type="entry name" value="C2H2-TYPE DOMAIN-CONTAINING PROTEIN-RELATED"/>
    <property type="match status" value="1"/>
</dbReference>
<evidence type="ECO:0000313" key="1">
    <source>
        <dbReference type="EMBL" id="CAJ0588284.1"/>
    </source>
</evidence>
<dbReference type="InterPro" id="IPR011990">
    <property type="entry name" value="TPR-like_helical_dom_sf"/>
</dbReference>
<organism evidence="1 2">
    <name type="scientific">Cylicocyclus nassatus</name>
    <name type="common">Nematode worm</name>
    <dbReference type="NCBI Taxonomy" id="53992"/>
    <lineage>
        <taxon>Eukaryota</taxon>
        <taxon>Metazoa</taxon>
        <taxon>Ecdysozoa</taxon>
        <taxon>Nematoda</taxon>
        <taxon>Chromadorea</taxon>
        <taxon>Rhabditida</taxon>
        <taxon>Rhabditina</taxon>
        <taxon>Rhabditomorpha</taxon>
        <taxon>Strongyloidea</taxon>
        <taxon>Strongylidae</taxon>
        <taxon>Cylicocyclus</taxon>
    </lineage>
</organism>
<dbReference type="GO" id="GO:0005876">
    <property type="term" value="C:spindle microtubule"/>
    <property type="evidence" value="ECO:0007669"/>
    <property type="project" value="TreeGrafter"/>
</dbReference>
<gene>
    <name evidence="1" type="ORF">CYNAS_LOCUS267</name>
</gene>
<dbReference type="AlphaFoldDB" id="A0AA36DKM0"/>
<keyword evidence="2" id="KW-1185">Reference proteome</keyword>
<dbReference type="SUPFAM" id="SSF48452">
    <property type="entry name" value="TPR-like"/>
    <property type="match status" value="1"/>
</dbReference>
<dbReference type="Pfam" id="PF21033">
    <property type="entry name" value="RMD1-3"/>
    <property type="match status" value="1"/>
</dbReference>
<accession>A0AA36DKM0</accession>
<sequence>MSFADIDQLFGTPDIQRGYDILKKRYDAGDKSSDLLRRLARCCHELACATLDKGKKKGLIFEGKEFAMEGYKMNEDDFEALKWAGIMVGSATDHMSTKERIEEGGNFKALLDKALEMNNQDFVLLHMRGRFSHSVASLTWVERKAATILYSAPPVATMEEALADFLAAYELKPDWIENLVWLIRTYLALNDKENAKKSINKLLVLTPANEDERDKVNETKKLLAKC</sequence>
<dbReference type="GO" id="GO:0097431">
    <property type="term" value="C:mitotic spindle pole"/>
    <property type="evidence" value="ECO:0007669"/>
    <property type="project" value="TreeGrafter"/>
</dbReference>
<dbReference type="GO" id="GO:0005739">
    <property type="term" value="C:mitochondrion"/>
    <property type="evidence" value="ECO:0007669"/>
    <property type="project" value="TreeGrafter"/>
</dbReference>
<comment type="caution">
    <text evidence="1">The sequence shown here is derived from an EMBL/GenBank/DDBJ whole genome shotgun (WGS) entry which is preliminary data.</text>
</comment>
<dbReference type="InterPro" id="IPR049039">
    <property type="entry name" value="RMD1-3_a_helical_rpt"/>
</dbReference>
<evidence type="ECO:0000313" key="2">
    <source>
        <dbReference type="Proteomes" id="UP001176961"/>
    </source>
</evidence>
<proteinExistence type="predicted"/>
<dbReference type="Proteomes" id="UP001176961">
    <property type="component" value="Unassembled WGS sequence"/>
</dbReference>